<evidence type="ECO:0000313" key="1">
    <source>
        <dbReference type="EMBL" id="OFW59231.1"/>
    </source>
</evidence>
<dbReference type="PANTHER" id="PTHR34655:SF2">
    <property type="entry name" value="PEROXIREDOXIN FAMILY PROTEIN"/>
    <property type="match status" value="1"/>
</dbReference>
<dbReference type="SUPFAM" id="SSF75169">
    <property type="entry name" value="DsrEFH-like"/>
    <property type="match status" value="1"/>
</dbReference>
<dbReference type="InterPro" id="IPR027396">
    <property type="entry name" value="DsrEFH-like"/>
</dbReference>
<gene>
    <name evidence="1" type="ORF">A2Y75_01780</name>
</gene>
<dbReference type="PANTHER" id="PTHR34655">
    <property type="entry name" value="CONSERVED WITHIN P. AEROPHILUM"/>
    <property type="match status" value="1"/>
</dbReference>
<name>A0A1F2WQV5_9ACTN</name>
<dbReference type="STRING" id="1797197.A2Y75_01780"/>
<dbReference type="EMBL" id="MELK01000017">
    <property type="protein sequence ID" value="OFW59231.1"/>
    <property type="molecule type" value="Genomic_DNA"/>
</dbReference>
<dbReference type="AlphaFoldDB" id="A0A1F2WQV5"/>
<dbReference type="Proteomes" id="UP000177876">
    <property type="component" value="Unassembled WGS sequence"/>
</dbReference>
<dbReference type="Gene3D" id="3.40.1260.10">
    <property type="entry name" value="DsrEFH-like"/>
    <property type="match status" value="1"/>
</dbReference>
<proteinExistence type="predicted"/>
<reference evidence="1 2" key="1">
    <citation type="journal article" date="2016" name="Nat. Commun.">
        <title>Thousands of microbial genomes shed light on interconnected biogeochemical processes in an aquifer system.</title>
        <authorList>
            <person name="Anantharaman K."/>
            <person name="Brown C.T."/>
            <person name="Hug L.A."/>
            <person name="Sharon I."/>
            <person name="Castelle C.J."/>
            <person name="Probst A.J."/>
            <person name="Thomas B.C."/>
            <person name="Singh A."/>
            <person name="Wilkins M.J."/>
            <person name="Karaoz U."/>
            <person name="Brodie E.L."/>
            <person name="Williams K.H."/>
            <person name="Hubbard S.S."/>
            <person name="Banfield J.F."/>
        </authorList>
    </citation>
    <scope>NUCLEOTIDE SEQUENCE [LARGE SCALE GENOMIC DNA]</scope>
</reference>
<accession>A0A1F2WQV5</accession>
<sequence>MAKEKEMATIVVFSGELDRALAAFNIATTAAVMDIDVTMFFTFWGLNVVTKEKTGAGDKNQLQKMMGMMNKGGARRLKLSKMNMFGGGKAAMKKLMAEYHMPSLEEMIPMAKELGVHFLACTTSMALMGLDEKDFVSEVEDFVGAATYVEKASRSKINLFI</sequence>
<dbReference type="Pfam" id="PF13686">
    <property type="entry name" value="DrsE_2"/>
    <property type="match status" value="1"/>
</dbReference>
<organism evidence="1 2">
    <name type="scientific">Candidatus Solincola sediminis</name>
    <dbReference type="NCBI Taxonomy" id="1797199"/>
    <lineage>
        <taxon>Bacteria</taxon>
        <taxon>Bacillati</taxon>
        <taxon>Actinomycetota</taxon>
        <taxon>Candidatus Geothermincolia</taxon>
        <taxon>Candidatus Geothermincolales</taxon>
        <taxon>Candidatus Geothermincolaceae</taxon>
        <taxon>Candidatus Solincola</taxon>
    </lineage>
</organism>
<protein>
    <recommendedName>
        <fullName evidence="3">Peroxiredoxin family protein</fullName>
    </recommendedName>
</protein>
<evidence type="ECO:0008006" key="3">
    <source>
        <dbReference type="Google" id="ProtNLM"/>
    </source>
</evidence>
<evidence type="ECO:0000313" key="2">
    <source>
        <dbReference type="Proteomes" id="UP000177876"/>
    </source>
</evidence>
<comment type="caution">
    <text evidence="1">The sequence shown here is derived from an EMBL/GenBank/DDBJ whole genome shotgun (WGS) entry which is preliminary data.</text>
</comment>
<dbReference type="InterPro" id="IPR032836">
    <property type="entry name" value="DsrE2-like"/>
</dbReference>